<dbReference type="EMBL" id="QNUH01000008">
    <property type="protein sequence ID" value="REC77614.1"/>
    <property type="molecule type" value="Genomic_DNA"/>
</dbReference>
<feature type="coiled-coil region" evidence="1">
    <location>
        <begin position="2"/>
        <end position="29"/>
    </location>
</feature>
<evidence type="ECO:0000313" key="2">
    <source>
        <dbReference type="EMBL" id="REC77614.1"/>
    </source>
</evidence>
<accession>A0A3D9DHW8</accession>
<organism evidence="2 3">
    <name type="scientific">Chryseobacterium elymi</name>
    <dbReference type="NCBI Taxonomy" id="395936"/>
    <lineage>
        <taxon>Bacteria</taxon>
        <taxon>Pseudomonadati</taxon>
        <taxon>Bacteroidota</taxon>
        <taxon>Flavobacteriia</taxon>
        <taxon>Flavobacteriales</taxon>
        <taxon>Weeksellaceae</taxon>
        <taxon>Chryseobacterium group</taxon>
        <taxon>Chryseobacterium</taxon>
    </lineage>
</organism>
<dbReference type="AlphaFoldDB" id="A0A3D9DHW8"/>
<evidence type="ECO:0000313" key="3">
    <source>
        <dbReference type="Proteomes" id="UP000257030"/>
    </source>
</evidence>
<keyword evidence="3" id="KW-1185">Reference proteome</keyword>
<reference evidence="2 3" key="1">
    <citation type="journal article" date="2010" name="Syst. Appl. Microbiol.">
        <title>Four new species of Chryseobacterium from the rhizosphere of coastal sand dune plants, Chryseobacterium elymi sp. nov., Chryseobacterium hagamense sp. nov., Chryseobacterium lathyri sp. nov. and Chryseobacterium rhizosphaerae sp. nov.</title>
        <authorList>
            <person name="Cho S.H."/>
            <person name="Lee K.S."/>
            <person name="Shin D.S."/>
            <person name="Han J.H."/>
            <person name="Park K.S."/>
            <person name="Lee C.H."/>
            <person name="Park K.H."/>
            <person name="Kim S.B."/>
        </authorList>
    </citation>
    <scope>NUCLEOTIDE SEQUENCE [LARGE SCALE GENOMIC DNA]</scope>
    <source>
        <strain evidence="2 3">KCTC 22547</strain>
    </source>
</reference>
<proteinExistence type="predicted"/>
<dbReference type="RefSeq" id="WP_116012218.1">
    <property type="nucleotide sequence ID" value="NZ_QNUH01000008.1"/>
</dbReference>
<dbReference type="OrthoDB" id="1148946at2"/>
<evidence type="ECO:0008006" key="4">
    <source>
        <dbReference type="Google" id="ProtNLM"/>
    </source>
</evidence>
<protein>
    <recommendedName>
        <fullName evidence="4">DUF4303 domain-containing protein</fullName>
    </recommendedName>
</protein>
<keyword evidence="1" id="KW-0175">Coiled coil</keyword>
<evidence type="ECO:0000256" key="1">
    <source>
        <dbReference type="SAM" id="Coils"/>
    </source>
</evidence>
<gene>
    <name evidence="2" type="ORF">DRF60_11580</name>
</gene>
<sequence length="189" mass="22945">MAKSMYENLKLLNIELKNHLEEIKDELIKDFVQVLKGENVDYLRGKTKSDMKALYFEYEYDDLDIIAWGADQKGNIITHTMFLPCQKKRQINKSENWNSFLPEKIWTAATDFQEQYGEEDDFDDFWDEYNEEKYRLFENWFFECWKKAAEQSKVIFDAYFSIHDTYFRTDLNTFKTINDDEIAERYKNN</sequence>
<dbReference type="Proteomes" id="UP000257030">
    <property type="component" value="Unassembled WGS sequence"/>
</dbReference>
<comment type="caution">
    <text evidence="2">The sequence shown here is derived from an EMBL/GenBank/DDBJ whole genome shotgun (WGS) entry which is preliminary data.</text>
</comment>
<name>A0A3D9DHW8_9FLAO</name>